<evidence type="ECO:0000256" key="2">
    <source>
        <dbReference type="ARBA" id="ARBA00022679"/>
    </source>
</evidence>
<dbReference type="GO" id="GO:0097363">
    <property type="term" value="F:protein O-acetylglucosaminyltransferase activity"/>
    <property type="evidence" value="ECO:0007669"/>
    <property type="project" value="TreeGrafter"/>
</dbReference>
<dbReference type="Proteomes" id="UP000229500">
    <property type="component" value="Unassembled WGS sequence"/>
</dbReference>
<accession>A0A2M8L6C0</accession>
<dbReference type="InterPro" id="IPR037919">
    <property type="entry name" value="OGT"/>
</dbReference>
<dbReference type="EMBL" id="PFEL01000001">
    <property type="protein sequence ID" value="PJE69390.1"/>
    <property type="molecule type" value="Genomic_DNA"/>
</dbReference>
<keyword evidence="3" id="KW-0677">Repeat</keyword>
<comment type="caution">
    <text evidence="6">The sequence shown here is derived from an EMBL/GenBank/DDBJ whole genome shotgun (WGS) entry which is preliminary data.</text>
</comment>
<dbReference type="PANTHER" id="PTHR44366:SF1">
    <property type="entry name" value="UDP-N-ACETYLGLUCOSAMINE--PEPTIDE N-ACETYLGLUCOSAMINYLTRANSFERASE 110 KDA SUBUNIT"/>
    <property type="match status" value="1"/>
</dbReference>
<dbReference type="Gene3D" id="3.40.50.11380">
    <property type="match status" value="1"/>
</dbReference>
<feature type="domain" description="O-GlcNAc transferase C-terminal" evidence="5">
    <location>
        <begin position="3"/>
        <end position="62"/>
    </location>
</feature>
<dbReference type="AlphaFoldDB" id="A0A2M8L6C0"/>
<keyword evidence="4" id="KW-0802">TPR repeat</keyword>
<reference evidence="7" key="1">
    <citation type="submission" date="2017-09" db="EMBL/GenBank/DDBJ databases">
        <title>Depth-based differentiation of microbial function through sediment-hosted aquifers and enrichment of novel symbionts in the deep terrestrial subsurface.</title>
        <authorList>
            <person name="Probst A.J."/>
            <person name="Ladd B."/>
            <person name="Jarett J.K."/>
            <person name="Geller-Mcgrath D.E."/>
            <person name="Sieber C.M.K."/>
            <person name="Emerson J.B."/>
            <person name="Anantharaman K."/>
            <person name="Thomas B.C."/>
            <person name="Malmstrom R."/>
            <person name="Stieglmeier M."/>
            <person name="Klingl A."/>
            <person name="Woyke T."/>
            <person name="Ryan C.M."/>
            <person name="Banfield J.F."/>
        </authorList>
    </citation>
    <scope>NUCLEOTIDE SEQUENCE [LARGE SCALE GENOMIC DNA]</scope>
</reference>
<feature type="non-terminal residue" evidence="6">
    <location>
        <position position="62"/>
    </location>
</feature>
<keyword evidence="2 6" id="KW-0808">Transferase</keyword>
<comment type="pathway">
    <text evidence="1">Protein modification; protein glycosylation.</text>
</comment>
<evidence type="ECO:0000313" key="6">
    <source>
        <dbReference type="EMBL" id="PJE69390.1"/>
    </source>
</evidence>
<evidence type="ECO:0000256" key="3">
    <source>
        <dbReference type="ARBA" id="ARBA00022737"/>
    </source>
</evidence>
<name>A0A2M8L6C0_9BACT</name>
<evidence type="ECO:0000313" key="7">
    <source>
        <dbReference type="Proteomes" id="UP000229500"/>
    </source>
</evidence>
<dbReference type="PANTHER" id="PTHR44366">
    <property type="entry name" value="UDP-N-ACETYLGLUCOSAMINE--PEPTIDE N-ACETYLGLUCOSAMINYLTRANSFERASE 110 KDA SUBUNIT"/>
    <property type="match status" value="1"/>
</dbReference>
<dbReference type="Pfam" id="PF13844">
    <property type="entry name" value="Glyco_transf_41"/>
    <property type="match status" value="1"/>
</dbReference>
<evidence type="ECO:0000256" key="4">
    <source>
        <dbReference type="ARBA" id="ARBA00022803"/>
    </source>
</evidence>
<dbReference type="GO" id="GO:0006493">
    <property type="term" value="P:protein O-linked glycosylation"/>
    <property type="evidence" value="ECO:0007669"/>
    <property type="project" value="InterPro"/>
</dbReference>
<protein>
    <submittedName>
        <fullName evidence="6">UDP-N-acetylglucosamine-peptide N-acetylglucosaminyltransferase</fullName>
    </submittedName>
</protein>
<evidence type="ECO:0000256" key="1">
    <source>
        <dbReference type="ARBA" id="ARBA00004922"/>
    </source>
</evidence>
<gene>
    <name evidence="6" type="ORF">COU96_00015</name>
</gene>
<keyword evidence="6" id="KW-0328">Glycosyltransferase</keyword>
<dbReference type="InterPro" id="IPR029489">
    <property type="entry name" value="OGT/SEC/SPY_C"/>
</dbReference>
<evidence type="ECO:0000259" key="5">
    <source>
        <dbReference type="Pfam" id="PF13844"/>
    </source>
</evidence>
<organism evidence="6 7">
    <name type="scientific">Candidatus Shapirobacteria bacterium CG10_big_fil_rev_8_21_14_0_10_38_14</name>
    <dbReference type="NCBI Taxonomy" id="1974483"/>
    <lineage>
        <taxon>Bacteria</taxon>
        <taxon>Candidatus Shapironibacteriota</taxon>
    </lineage>
</organism>
<sequence>MSNIEAAQKINNDKIDILVDLKGHTRDSRFEIAALKPAPIQVSWLGFPGSTGASFIDYIITD</sequence>
<proteinExistence type="predicted"/>